<dbReference type="Gene3D" id="3.30.420.10">
    <property type="entry name" value="Ribonuclease H-like superfamily/Ribonuclease H"/>
    <property type="match status" value="1"/>
</dbReference>
<accession>A0A9P8AS46</accession>
<dbReference type="GeneID" id="66108737"/>
<dbReference type="AlphaFoldDB" id="A0A9P8AS46"/>
<keyword evidence="2" id="KW-1185">Reference proteome</keyword>
<gene>
    <name evidence="1" type="ORF">BT62DRAFT_932912</name>
</gene>
<evidence type="ECO:0000313" key="1">
    <source>
        <dbReference type="EMBL" id="KAG7445745.1"/>
    </source>
</evidence>
<protein>
    <submittedName>
        <fullName evidence="1">Uncharacterized protein</fullName>
    </submittedName>
</protein>
<dbReference type="InterPro" id="IPR036397">
    <property type="entry name" value="RNaseH_sf"/>
</dbReference>
<dbReference type="RefSeq" id="XP_043039245.1">
    <property type="nucleotide sequence ID" value="XM_043186440.1"/>
</dbReference>
<dbReference type="GO" id="GO:0003676">
    <property type="term" value="F:nucleic acid binding"/>
    <property type="evidence" value="ECO:0007669"/>
    <property type="project" value="InterPro"/>
</dbReference>
<sequence length="64" mass="7281">MIRNCVSLDQKDWVTRLPGIEYANNMARSDSTGYSPFFLNTGRTPRSMLWDSPTDKTIVSLLRG</sequence>
<dbReference type="Proteomes" id="UP000812287">
    <property type="component" value="Unassembled WGS sequence"/>
</dbReference>
<dbReference type="OrthoDB" id="3227343at2759"/>
<comment type="caution">
    <text evidence="1">The sequence shown here is derived from an EMBL/GenBank/DDBJ whole genome shotgun (WGS) entry which is preliminary data.</text>
</comment>
<organism evidence="1 2">
    <name type="scientific">Guyanagaster necrorhizus</name>
    <dbReference type="NCBI Taxonomy" id="856835"/>
    <lineage>
        <taxon>Eukaryota</taxon>
        <taxon>Fungi</taxon>
        <taxon>Dikarya</taxon>
        <taxon>Basidiomycota</taxon>
        <taxon>Agaricomycotina</taxon>
        <taxon>Agaricomycetes</taxon>
        <taxon>Agaricomycetidae</taxon>
        <taxon>Agaricales</taxon>
        <taxon>Marasmiineae</taxon>
        <taxon>Physalacriaceae</taxon>
        <taxon>Guyanagaster</taxon>
    </lineage>
</organism>
<dbReference type="EMBL" id="MU250536">
    <property type="protein sequence ID" value="KAG7445745.1"/>
    <property type="molecule type" value="Genomic_DNA"/>
</dbReference>
<reference evidence="1" key="1">
    <citation type="submission" date="2020-11" db="EMBL/GenBank/DDBJ databases">
        <title>Adaptations for nitrogen fixation in a non-lichenized fungal sporocarp promotes dispersal by wood-feeding termites.</title>
        <authorList>
            <consortium name="DOE Joint Genome Institute"/>
            <person name="Koch R.A."/>
            <person name="Yoon G."/>
            <person name="Arayal U."/>
            <person name="Lail K."/>
            <person name="Amirebrahimi M."/>
            <person name="Labutti K."/>
            <person name="Lipzen A."/>
            <person name="Riley R."/>
            <person name="Barry K."/>
            <person name="Henrissat B."/>
            <person name="Grigoriev I.V."/>
            <person name="Herr J.R."/>
            <person name="Aime M.C."/>
        </authorList>
    </citation>
    <scope>NUCLEOTIDE SEQUENCE</scope>
    <source>
        <strain evidence="1">MCA 3950</strain>
    </source>
</reference>
<evidence type="ECO:0000313" key="2">
    <source>
        <dbReference type="Proteomes" id="UP000812287"/>
    </source>
</evidence>
<proteinExistence type="predicted"/>
<name>A0A9P8AS46_9AGAR</name>